<proteinExistence type="predicted"/>
<accession>A0A6P8BLA0</accession>
<gene>
    <name evidence="3" type="ORF">PgNI_00536</name>
</gene>
<dbReference type="GeneID" id="41955529"/>
<dbReference type="AlphaFoldDB" id="A0A6P8BLA0"/>
<protein>
    <submittedName>
        <fullName evidence="3">Uncharacterized protein</fullName>
    </submittedName>
</protein>
<evidence type="ECO:0000313" key="2">
    <source>
        <dbReference type="Proteomes" id="UP000515153"/>
    </source>
</evidence>
<reference evidence="3" key="2">
    <citation type="submission" date="2019-10" db="EMBL/GenBank/DDBJ databases">
        <authorList>
            <consortium name="NCBI Genome Project"/>
        </authorList>
    </citation>
    <scope>NUCLEOTIDE SEQUENCE</scope>
    <source>
        <strain evidence="3">NI907</strain>
    </source>
</reference>
<dbReference type="OrthoDB" id="288942at2759"/>
<evidence type="ECO:0000313" key="3">
    <source>
        <dbReference type="RefSeq" id="XP_030987867.1"/>
    </source>
</evidence>
<reference evidence="3" key="3">
    <citation type="submission" date="2025-08" db="UniProtKB">
        <authorList>
            <consortium name="RefSeq"/>
        </authorList>
    </citation>
    <scope>IDENTIFICATION</scope>
    <source>
        <strain evidence="3">NI907</strain>
    </source>
</reference>
<keyword evidence="2" id="KW-1185">Reference proteome</keyword>
<dbReference type="KEGG" id="pgri:PgNI_00536"/>
<organism evidence="2 3">
    <name type="scientific">Pyricularia grisea</name>
    <name type="common">Crabgrass-specific blast fungus</name>
    <name type="synonym">Magnaporthe grisea</name>
    <dbReference type="NCBI Taxonomy" id="148305"/>
    <lineage>
        <taxon>Eukaryota</taxon>
        <taxon>Fungi</taxon>
        <taxon>Dikarya</taxon>
        <taxon>Ascomycota</taxon>
        <taxon>Pezizomycotina</taxon>
        <taxon>Sordariomycetes</taxon>
        <taxon>Sordariomycetidae</taxon>
        <taxon>Magnaporthales</taxon>
        <taxon>Pyriculariaceae</taxon>
        <taxon>Pyricularia</taxon>
    </lineage>
</organism>
<name>A0A6P8BLA0_PYRGI</name>
<evidence type="ECO:0000256" key="1">
    <source>
        <dbReference type="SAM" id="MobiDB-lite"/>
    </source>
</evidence>
<dbReference type="RefSeq" id="XP_030987867.1">
    <property type="nucleotide sequence ID" value="XM_031120615.1"/>
</dbReference>
<dbReference type="Proteomes" id="UP000515153">
    <property type="component" value="Unplaced"/>
</dbReference>
<reference evidence="3" key="1">
    <citation type="journal article" date="2019" name="Mol. Biol. Evol.">
        <title>Blast fungal genomes show frequent chromosomal changes, gene gains and losses, and effector gene turnover.</title>
        <authorList>
            <person name="Gomez Luciano L.B."/>
            <person name="Jason Tsai I."/>
            <person name="Chuma I."/>
            <person name="Tosa Y."/>
            <person name="Chen Y.H."/>
            <person name="Li J.Y."/>
            <person name="Li M.Y."/>
            <person name="Jade Lu M.Y."/>
            <person name="Nakayashiki H."/>
            <person name="Li W.H."/>
        </authorList>
    </citation>
    <scope>NUCLEOTIDE SEQUENCE</scope>
    <source>
        <strain evidence="3">NI907</strain>
    </source>
</reference>
<feature type="region of interest" description="Disordered" evidence="1">
    <location>
        <begin position="66"/>
        <end position="85"/>
    </location>
</feature>
<sequence length="466" mass="52728">MGVSLEEHIFNWDVNPQLQSTFFNALPAELRLQIYRNALASFSLTATPSDGALTRKPHNFCLRFDHEGDPDDDLRGKPGDEHGAEMPDIVPELANAAPGCTQPNERPDFYEEKCMSLNMLLCCRRLLMEARPIMFEAERNYQFSSDPRSTLLKCSGGPGHQGFLDRNPELQWEKKFRRVRFFAPISKYHAVFSHHANLLTHVQHLRITVRRTDWRLGVVSGQPETTGIPPASCFGWLQGPLQINPLGPPAGPLTDRFRETRHENLNIGHMGAMMKATAEFGRTPQDSALAHSAAGRPSWMPPQVRYTAGMWGREFLNMPCIKTFTMDFDTTQDKRDQLAAIVEWAVRTWRFPLNPAHGGGHHYLAAEEASVTKRSWRGTAGDWDWLGPCATCRPRVEGTAGEETAREVSELCLIPVHANIVSKFRRGLGPRMYSWSVTWTPRKYEGSEKFPYEDLECLEVLPGDLK</sequence>